<evidence type="ECO:0000313" key="4">
    <source>
        <dbReference type="Proteomes" id="UP000228875"/>
    </source>
</evidence>
<organism evidence="3 4">
    <name type="scientific">Candidatus Nealsonbacteria bacterium CG_4_9_14_0_8_um_filter_35_12</name>
    <dbReference type="NCBI Taxonomy" id="1974692"/>
    <lineage>
        <taxon>Bacteria</taxon>
        <taxon>Candidatus Nealsoniibacteriota</taxon>
    </lineage>
</organism>
<dbReference type="InterPro" id="IPR011856">
    <property type="entry name" value="tRNA_endonuc-like_dom_sf"/>
</dbReference>
<dbReference type="Gene3D" id="3.40.1350.10">
    <property type="match status" value="1"/>
</dbReference>
<dbReference type="Pfam" id="PF02021">
    <property type="entry name" value="UPF0102"/>
    <property type="match status" value="1"/>
</dbReference>
<evidence type="ECO:0000256" key="2">
    <source>
        <dbReference type="HAMAP-Rule" id="MF_00048"/>
    </source>
</evidence>
<dbReference type="PANTHER" id="PTHR34039:SF1">
    <property type="entry name" value="UPF0102 PROTEIN YRAN"/>
    <property type="match status" value="1"/>
</dbReference>
<dbReference type="AlphaFoldDB" id="A0A2M8DMU9"/>
<protein>
    <recommendedName>
        <fullName evidence="2">UPF0102 protein CO077_01630</fullName>
    </recommendedName>
</protein>
<dbReference type="SUPFAM" id="SSF52980">
    <property type="entry name" value="Restriction endonuclease-like"/>
    <property type="match status" value="1"/>
</dbReference>
<name>A0A2M8DMU9_9BACT</name>
<accession>A0A2M8DMU9</accession>
<dbReference type="Proteomes" id="UP000228875">
    <property type="component" value="Unassembled WGS sequence"/>
</dbReference>
<dbReference type="InterPro" id="IPR003509">
    <property type="entry name" value="UPF0102_YraN-like"/>
</dbReference>
<dbReference type="HAMAP" id="MF_00048">
    <property type="entry name" value="UPF0102"/>
    <property type="match status" value="1"/>
</dbReference>
<evidence type="ECO:0000256" key="1">
    <source>
        <dbReference type="ARBA" id="ARBA00006738"/>
    </source>
</evidence>
<proteinExistence type="inferred from homology"/>
<reference evidence="4" key="1">
    <citation type="submission" date="2017-09" db="EMBL/GenBank/DDBJ databases">
        <title>Depth-based differentiation of microbial function through sediment-hosted aquifers and enrichment of novel symbionts in the deep terrestrial subsurface.</title>
        <authorList>
            <person name="Probst A.J."/>
            <person name="Ladd B."/>
            <person name="Jarett J.K."/>
            <person name="Geller-Mcgrath D.E."/>
            <person name="Sieber C.M.K."/>
            <person name="Emerson J.B."/>
            <person name="Anantharaman K."/>
            <person name="Thomas B.C."/>
            <person name="Malmstrom R."/>
            <person name="Stieglmeier M."/>
            <person name="Klingl A."/>
            <person name="Woyke T."/>
            <person name="Ryan C.M."/>
            <person name="Banfield J.F."/>
        </authorList>
    </citation>
    <scope>NUCLEOTIDE SEQUENCE [LARGE SCALE GENOMIC DNA]</scope>
</reference>
<sequence length="161" mass="18427">MILRNTLKSKISNGVHMDSKRLGILGEKIAEKYLKKKGYRILDKNYSSKFVSGPQRGEIDIVAKPRRNILDILRGEKSDTIHFVEVKALLSKNGQEPFSDISPEEKFNLAKKRKIIKMAEGWLIEKKIPLDSKWQIDVISIKINLGNKKAKILYFSNVACE</sequence>
<gene>
    <name evidence="3" type="ORF">CO077_01630</name>
</gene>
<dbReference type="InterPro" id="IPR011335">
    <property type="entry name" value="Restrct_endonuc-II-like"/>
</dbReference>
<dbReference type="EMBL" id="PFTB01000039">
    <property type="protein sequence ID" value="PJB99461.1"/>
    <property type="molecule type" value="Genomic_DNA"/>
</dbReference>
<dbReference type="GO" id="GO:0003676">
    <property type="term" value="F:nucleic acid binding"/>
    <property type="evidence" value="ECO:0007669"/>
    <property type="project" value="InterPro"/>
</dbReference>
<evidence type="ECO:0000313" key="3">
    <source>
        <dbReference type="EMBL" id="PJB99461.1"/>
    </source>
</evidence>
<dbReference type="PANTHER" id="PTHR34039">
    <property type="entry name" value="UPF0102 PROTEIN YRAN"/>
    <property type="match status" value="1"/>
</dbReference>
<comment type="caution">
    <text evidence="3">The sequence shown here is derived from an EMBL/GenBank/DDBJ whole genome shotgun (WGS) entry which is preliminary data.</text>
</comment>
<comment type="similarity">
    <text evidence="1 2">Belongs to the UPF0102 family.</text>
</comment>